<evidence type="ECO:0000313" key="3">
    <source>
        <dbReference type="Proteomes" id="UP000613160"/>
    </source>
</evidence>
<comment type="caution">
    <text evidence="2">The sequence shown here is derived from an EMBL/GenBank/DDBJ whole genome shotgun (WGS) entry which is preliminary data.</text>
</comment>
<evidence type="ECO:0000313" key="2">
    <source>
        <dbReference type="EMBL" id="GGD24517.1"/>
    </source>
</evidence>
<feature type="chain" id="PRO_5037848097" evidence="1">
    <location>
        <begin position="22"/>
        <end position="141"/>
    </location>
</feature>
<reference evidence="2" key="2">
    <citation type="submission" date="2020-09" db="EMBL/GenBank/DDBJ databases">
        <authorList>
            <person name="Sun Q."/>
            <person name="Zhou Y."/>
        </authorList>
    </citation>
    <scope>NUCLEOTIDE SEQUENCE</scope>
    <source>
        <strain evidence="2">CGMCC 1.15493</strain>
    </source>
</reference>
<feature type="signal peptide" evidence="1">
    <location>
        <begin position="1"/>
        <end position="21"/>
    </location>
</feature>
<keyword evidence="1" id="KW-0732">Signal</keyword>
<reference evidence="2" key="1">
    <citation type="journal article" date="2014" name="Int. J. Syst. Evol. Microbiol.">
        <title>Complete genome sequence of Corynebacterium casei LMG S-19264T (=DSM 44701T), isolated from a smear-ripened cheese.</title>
        <authorList>
            <consortium name="US DOE Joint Genome Institute (JGI-PGF)"/>
            <person name="Walter F."/>
            <person name="Albersmeier A."/>
            <person name="Kalinowski J."/>
            <person name="Ruckert C."/>
        </authorList>
    </citation>
    <scope>NUCLEOTIDE SEQUENCE</scope>
    <source>
        <strain evidence="2">CGMCC 1.15493</strain>
    </source>
</reference>
<gene>
    <name evidence="2" type="ORF">GCM10011335_29280</name>
</gene>
<name>A0A916XZU6_9HYPH</name>
<sequence>MRRALIFAICNVGAALLAIWAADRNPATETVSVTIAPALVSAGGDAEVRYIYQRFRLCNRRSVQQVADAGGRTFQIGETESPPYVGRVQGTAGTFVQPFRVPLAAQPGAAVYRVDIRDYCNPIHRLWPIHKTIEAPFMIAP</sequence>
<accession>A0A916XZU6</accession>
<dbReference type="AlphaFoldDB" id="A0A916XZU6"/>
<organism evidence="2 3">
    <name type="scientific">Aureimonas glaciei</name>
    <dbReference type="NCBI Taxonomy" id="1776957"/>
    <lineage>
        <taxon>Bacteria</taxon>
        <taxon>Pseudomonadati</taxon>
        <taxon>Pseudomonadota</taxon>
        <taxon>Alphaproteobacteria</taxon>
        <taxon>Hyphomicrobiales</taxon>
        <taxon>Aurantimonadaceae</taxon>
        <taxon>Aureimonas</taxon>
    </lineage>
</organism>
<dbReference type="EMBL" id="BMJJ01000007">
    <property type="protein sequence ID" value="GGD24517.1"/>
    <property type="molecule type" value="Genomic_DNA"/>
</dbReference>
<dbReference type="Proteomes" id="UP000613160">
    <property type="component" value="Unassembled WGS sequence"/>
</dbReference>
<evidence type="ECO:0000256" key="1">
    <source>
        <dbReference type="SAM" id="SignalP"/>
    </source>
</evidence>
<proteinExistence type="predicted"/>
<keyword evidence="3" id="KW-1185">Reference proteome</keyword>
<dbReference type="RefSeq" id="WP_188851952.1">
    <property type="nucleotide sequence ID" value="NZ_BMJJ01000007.1"/>
</dbReference>
<protein>
    <submittedName>
        <fullName evidence="2">Uncharacterized protein</fullName>
    </submittedName>
</protein>